<dbReference type="Proteomes" id="UP000028837">
    <property type="component" value="Unassembled WGS sequence"/>
</dbReference>
<sequence>MLDPTDSMDDFYNDTSTPGVPPPPARPSLLPATSASVGALSPAAPALSGSSGKGESNPVSVTATQYGNPRLDSEGRREANSHFRAENSLPVGPNTPGPLPVGGISGNGSQNRTMDSRTIRAGFGNQEARRPKLEGVLGGTLDGSGNSLGGQKLRGQFAVSQLHGVFLSLQRALLSKAVSWRDFLHLPSLQKPQTGAVAVDRIERNLRYFHMNYVIICSALTLVAALLNPVVLLVCGLCAGASFLAGLKGDTLQLGDTVVPVKTFRVLCLLVGGLVVLLVAGNVVVSLLIGCAVLVLLHASLHVGVSYEQIAQRAAGDAEFDV</sequence>
<evidence type="ECO:0000256" key="4">
    <source>
        <dbReference type="ARBA" id="ARBA00023136"/>
    </source>
</evidence>
<keyword evidence="2 6" id="KW-0812">Transmembrane</keyword>
<feature type="region of interest" description="Disordered" evidence="5">
    <location>
        <begin position="1"/>
        <end position="97"/>
    </location>
</feature>
<feature type="compositionally biased region" description="Polar residues" evidence="5">
    <location>
        <begin position="53"/>
        <end position="67"/>
    </location>
</feature>
<comment type="subcellular location">
    <subcellularLocation>
        <location evidence="1">Membrane</location>
        <topology evidence="1">Multi-pass membrane protein</topology>
    </subcellularLocation>
</comment>
<feature type="compositionally biased region" description="Low complexity" evidence="5">
    <location>
        <begin position="27"/>
        <end position="50"/>
    </location>
</feature>
<dbReference type="AlphaFoldDB" id="A0A086JV50"/>
<dbReference type="PANTHER" id="PTHR19317">
    <property type="entry name" value="PRENYLATED RAB ACCEPTOR 1-RELATED"/>
    <property type="match status" value="1"/>
</dbReference>
<dbReference type="InterPro" id="IPR004895">
    <property type="entry name" value="Prenylated_rab_accept_PRA1"/>
</dbReference>
<feature type="compositionally biased region" description="Acidic residues" evidence="5">
    <location>
        <begin position="1"/>
        <end position="12"/>
    </location>
</feature>
<dbReference type="OrthoDB" id="63113at2759"/>
<feature type="transmembrane region" description="Helical" evidence="6">
    <location>
        <begin position="264"/>
        <end position="297"/>
    </location>
</feature>
<evidence type="ECO:0000256" key="1">
    <source>
        <dbReference type="ARBA" id="ARBA00004141"/>
    </source>
</evidence>
<dbReference type="GO" id="GO:0016020">
    <property type="term" value="C:membrane"/>
    <property type="evidence" value="ECO:0007669"/>
    <property type="project" value="UniProtKB-SubCell"/>
</dbReference>
<evidence type="ECO:0000313" key="8">
    <source>
        <dbReference type="Proteomes" id="UP000028837"/>
    </source>
</evidence>
<dbReference type="VEuPathDB" id="ToxoDB:TGDOM2_214810"/>
<evidence type="ECO:0000256" key="6">
    <source>
        <dbReference type="SAM" id="Phobius"/>
    </source>
</evidence>
<evidence type="ECO:0000256" key="5">
    <source>
        <dbReference type="SAM" id="MobiDB-lite"/>
    </source>
</evidence>
<dbReference type="Pfam" id="PF03208">
    <property type="entry name" value="PRA1"/>
    <property type="match status" value="1"/>
</dbReference>
<accession>A0A086JV50</accession>
<gene>
    <name evidence="7" type="ORF">TGDOM2_214810</name>
</gene>
<evidence type="ECO:0000256" key="2">
    <source>
        <dbReference type="ARBA" id="ARBA00022692"/>
    </source>
</evidence>
<feature type="compositionally biased region" description="Basic and acidic residues" evidence="5">
    <location>
        <begin position="71"/>
        <end position="85"/>
    </location>
</feature>
<evidence type="ECO:0000256" key="3">
    <source>
        <dbReference type="ARBA" id="ARBA00022989"/>
    </source>
</evidence>
<dbReference type="PANTHER" id="PTHR19317:SF0">
    <property type="entry name" value="PRENYLATED RAB ACCEPTOR PROTEIN 1"/>
    <property type="match status" value="1"/>
</dbReference>
<feature type="transmembrane region" description="Helical" evidence="6">
    <location>
        <begin position="211"/>
        <end position="244"/>
    </location>
</feature>
<protein>
    <submittedName>
        <fullName evidence="7">PRA1 family protein</fullName>
    </submittedName>
</protein>
<comment type="caution">
    <text evidence="7">The sequence shown here is derived from an EMBL/GenBank/DDBJ whole genome shotgun (WGS) entry which is preliminary data.</text>
</comment>
<reference evidence="7 8" key="1">
    <citation type="submission" date="2014-02" db="EMBL/GenBank/DDBJ databases">
        <authorList>
            <person name="Sibley D."/>
            <person name="Venepally P."/>
            <person name="Karamycheva S."/>
            <person name="Hadjithomas M."/>
            <person name="Khan A."/>
            <person name="Brunk B."/>
            <person name="Roos D."/>
            <person name="Caler E."/>
            <person name="Lorenzi H."/>
        </authorList>
    </citation>
    <scope>NUCLEOTIDE SEQUENCE [LARGE SCALE GENOMIC DNA]</scope>
    <source>
        <strain evidence="7 8">GAB2-2007-GAL-DOM2</strain>
    </source>
</reference>
<keyword evidence="4 6" id="KW-0472">Membrane</keyword>
<dbReference type="GO" id="GO:0005794">
    <property type="term" value="C:Golgi apparatus"/>
    <property type="evidence" value="ECO:0007669"/>
    <property type="project" value="TreeGrafter"/>
</dbReference>
<organism evidence="7 8">
    <name type="scientific">Toxoplasma gondii GAB2-2007-GAL-DOM2</name>
    <dbReference type="NCBI Taxonomy" id="1130820"/>
    <lineage>
        <taxon>Eukaryota</taxon>
        <taxon>Sar</taxon>
        <taxon>Alveolata</taxon>
        <taxon>Apicomplexa</taxon>
        <taxon>Conoidasida</taxon>
        <taxon>Coccidia</taxon>
        <taxon>Eucoccidiorida</taxon>
        <taxon>Eimeriorina</taxon>
        <taxon>Sarcocystidae</taxon>
        <taxon>Toxoplasma</taxon>
    </lineage>
</organism>
<evidence type="ECO:0000313" key="7">
    <source>
        <dbReference type="EMBL" id="KFG36018.1"/>
    </source>
</evidence>
<proteinExistence type="predicted"/>
<dbReference type="EMBL" id="AHZU02001131">
    <property type="protein sequence ID" value="KFG36018.1"/>
    <property type="molecule type" value="Genomic_DNA"/>
</dbReference>
<name>A0A086JV50_TOXGO</name>
<keyword evidence="3 6" id="KW-1133">Transmembrane helix</keyword>